<reference evidence="1 2" key="1">
    <citation type="journal article" date="2014" name="BMC Genomics">
        <title>The genome of the intracellular bacterium of the coastal bivalve, Solemya velum: a blueprint for thriving in and out of symbiosis.</title>
        <authorList>
            <person name="Dmytrenko O."/>
            <person name="Russell S.L."/>
            <person name="Loo W.T."/>
            <person name="Fontanez K.M."/>
            <person name="Liao L."/>
            <person name="Roeselers G."/>
            <person name="Sharma R."/>
            <person name="Stewart F.J."/>
            <person name="Newton I.L."/>
            <person name="Woyke T."/>
            <person name="Wu D."/>
            <person name="Lang J.M."/>
            <person name="Eisen J.A."/>
            <person name="Cavanaugh C.M."/>
        </authorList>
    </citation>
    <scope>NUCLEOTIDE SEQUENCE [LARGE SCALE GENOMIC DNA]</scope>
    <source>
        <strain evidence="1 2">WH</strain>
    </source>
</reference>
<organism evidence="1 2">
    <name type="scientific">Solemya velum gill symbiont</name>
    <dbReference type="NCBI Taxonomy" id="2340"/>
    <lineage>
        <taxon>Bacteria</taxon>
        <taxon>Pseudomonadati</taxon>
        <taxon>Pseudomonadota</taxon>
        <taxon>Gammaproteobacteria</taxon>
        <taxon>sulfur-oxidizing symbionts</taxon>
    </lineage>
</organism>
<gene>
    <name evidence="1" type="ORF">JV46_29790</name>
</gene>
<evidence type="ECO:0000313" key="2">
    <source>
        <dbReference type="Proteomes" id="UP000030856"/>
    </source>
</evidence>
<accession>A0A0B0H964</accession>
<dbReference type="EMBL" id="JRAA01000006">
    <property type="protein sequence ID" value="KHF23991.1"/>
    <property type="molecule type" value="Genomic_DNA"/>
</dbReference>
<dbReference type="STRING" id="2340.JV46_29790"/>
<keyword evidence="1" id="KW-0808">Transferase</keyword>
<keyword evidence="1" id="KW-0418">Kinase</keyword>
<dbReference type="GO" id="GO:0016301">
    <property type="term" value="F:kinase activity"/>
    <property type="evidence" value="ECO:0007669"/>
    <property type="project" value="UniProtKB-KW"/>
</dbReference>
<dbReference type="Proteomes" id="UP000030856">
    <property type="component" value="Unassembled WGS sequence"/>
</dbReference>
<keyword evidence="2" id="KW-1185">Reference proteome</keyword>
<name>A0A0B0H964_SOVGS</name>
<dbReference type="SUPFAM" id="SSF54001">
    <property type="entry name" value="Cysteine proteinases"/>
    <property type="match status" value="1"/>
</dbReference>
<evidence type="ECO:0000313" key="1">
    <source>
        <dbReference type="EMBL" id="KHF23991.1"/>
    </source>
</evidence>
<proteinExistence type="predicted"/>
<dbReference type="Gene3D" id="3.40.395.10">
    <property type="entry name" value="Adenoviral Proteinase, Chain A"/>
    <property type="match status" value="1"/>
</dbReference>
<dbReference type="AlphaFoldDB" id="A0A0B0H964"/>
<protein>
    <submittedName>
        <fullName evidence="1">ADP-dependent glucokinase</fullName>
    </submittedName>
</protein>
<dbReference type="InterPro" id="IPR038765">
    <property type="entry name" value="Papain-like_cys_pep_sf"/>
</dbReference>
<comment type="caution">
    <text evidence="1">The sequence shown here is derived from an EMBL/GenBank/DDBJ whole genome shotgun (WGS) entry which is preliminary data.</text>
</comment>
<sequence length="153" mass="17852">MNNLQIECIVRENPVLSRYVVGVFSTDNLPKYVSARPSAYICNTDPSDLSGQHWVVFWFEDATRVEFFDSFGHDPIYYSLHFTRFWTVNADICYYNSVRVQRNDSDTCGHHVLYYLSPKSRRVSMTRLIDTLVTKGDPDDFVRGYVARNTRCL</sequence>